<dbReference type="KEGG" id="dwd:DSCW_25930"/>
<feature type="transmembrane region" description="Helical" evidence="5">
    <location>
        <begin position="69"/>
        <end position="94"/>
    </location>
</feature>
<feature type="transmembrane region" description="Helical" evidence="5">
    <location>
        <begin position="309"/>
        <end position="325"/>
    </location>
</feature>
<keyword evidence="4 5" id="KW-0472">Membrane</keyword>
<dbReference type="GO" id="GO:0008273">
    <property type="term" value="F:calcium, potassium:sodium antiporter activity"/>
    <property type="evidence" value="ECO:0007669"/>
    <property type="project" value="TreeGrafter"/>
</dbReference>
<dbReference type="InterPro" id="IPR004837">
    <property type="entry name" value="NaCa_Exmemb"/>
</dbReference>
<name>A0A5K7Z0H2_9BACT</name>
<dbReference type="InterPro" id="IPR044880">
    <property type="entry name" value="NCX_ion-bd_dom_sf"/>
</dbReference>
<feature type="transmembrane region" description="Helical" evidence="5">
    <location>
        <begin position="275"/>
        <end position="297"/>
    </location>
</feature>
<feature type="domain" description="Sodium/calcium exchanger membrane region" evidence="6">
    <location>
        <begin position="181"/>
        <end position="324"/>
    </location>
</feature>
<evidence type="ECO:0000256" key="2">
    <source>
        <dbReference type="ARBA" id="ARBA00022692"/>
    </source>
</evidence>
<comment type="subcellular location">
    <subcellularLocation>
        <location evidence="1">Membrane</location>
        <topology evidence="1">Multi-pass membrane protein</topology>
    </subcellularLocation>
</comment>
<dbReference type="PANTHER" id="PTHR10846">
    <property type="entry name" value="SODIUM/POTASSIUM/CALCIUM EXCHANGER"/>
    <property type="match status" value="1"/>
</dbReference>
<feature type="domain" description="Sodium/calcium exchanger membrane region" evidence="6">
    <location>
        <begin position="6"/>
        <end position="145"/>
    </location>
</feature>
<evidence type="ECO:0000313" key="8">
    <source>
        <dbReference type="Proteomes" id="UP000427769"/>
    </source>
</evidence>
<dbReference type="NCBIfam" id="TIGR00367">
    <property type="entry name" value="calcium/sodium antiporter"/>
    <property type="match status" value="1"/>
</dbReference>
<feature type="transmembrane region" description="Helical" evidence="5">
    <location>
        <begin position="248"/>
        <end position="269"/>
    </location>
</feature>
<dbReference type="AlphaFoldDB" id="A0A5K7Z0H2"/>
<feature type="transmembrane region" description="Helical" evidence="5">
    <location>
        <begin position="131"/>
        <end position="149"/>
    </location>
</feature>
<dbReference type="GO" id="GO:0006874">
    <property type="term" value="P:intracellular calcium ion homeostasis"/>
    <property type="evidence" value="ECO:0007669"/>
    <property type="project" value="TreeGrafter"/>
</dbReference>
<dbReference type="Proteomes" id="UP000427769">
    <property type="component" value="Chromosome"/>
</dbReference>
<dbReference type="PANTHER" id="PTHR10846:SF8">
    <property type="entry name" value="INNER MEMBRANE PROTEIN YRBG"/>
    <property type="match status" value="1"/>
</dbReference>
<reference evidence="7 8" key="1">
    <citation type="submission" date="2019-11" db="EMBL/GenBank/DDBJ databases">
        <title>Comparative genomics of hydrocarbon-degrading Desulfosarcina strains.</title>
        <authorList>
            <person name="Watanabe M."/>
            <person name="Kojima H."/>
            <person name="Fukui M."/>
        </authorList>
    </citation>
    <scope>NUCLEOTIDE SEQUENCE [LARGE SCALE GENOMIC DNA]</scope>
    <source>
        <strain evidence="7 8">PP31</strain>
    </source>
</reference>
<dbReference type="GO" id="GO:0005886">
    <property type="term" value="C:plasma membrane"/>
    <property type="evidence" value="ECO:0007669"/>
    <property type="project" value="TreeGrafter"/>
</dbReference>
<sequence>MSFAHLIAFTAGLLLLYYGAGWLVRGSSTLARSLGLTPMVVGLTVVAFGTSTPELVVSMVSAFKGKSMIALGNVVGSNICNIALVLGLTAVFHPVTTGRVVITRDIPLMLVVSAYLLLLSFNSTIGRVEGLSLFVGILAYTWFNYKVALRVDRTMPGKAVLEARLPAGKIGLADKRWGQCLMIAGGTGAVVLGADLLVDAAVSIMTALGVDEKFVGLTVVAFGTSVPELATSVVAAMKKEMDISLGNLVGSNVFNLLSVVGATAMVRPIVIDGGFIGSGLVVDYLVMMAISALPLLLMKQDLTITRGKGLILLGCYVAYVIFLIVKD</sequence>
<protein>
    <submittedName>
        <fullName evidence="7">Sodium:calcium antiporter</fullName>
    </submittedName>
</protein>
<dbReference type="OrthoDB" id="9794225at2"/>
<evidence type="ECO:0000313" key="7">
    <source>
        <dbReference type="EMBL" id="BBO75176.1"/>
    </source>
</evidence>
<evidence type="ECO:0000259" key="6">
    <source>
        <dbReference type="Pfam" id="PF01699"/>
    </source>
</evidence>
<feature type="transmembrane region" description="Helical" evidence="5">
    <location>
        <begin position="214"/>
        <end position="236"/>
    </location>
</feature>
<gene>
    <name evidence="7" type="ORF">DSCW_25930</name>
</gene>
<dbReference type="Gene3D" id="1.20.1420.30">
    <property type="entry name" value="NCX, central ion-binding region"/>
    <property type="match status" value="1"/>
</dbReference>
<feature type="transmembrane region" description="Helical" evidence="5">
    <location>
        <begin position="6"/>
        <end position="24"/>
    </location>
</feature>
<dbReference type="GO" id="GO:0005262">
    <property type="term" value="F:calcium channel activity"/>
    <property type="evidence" value="ECO:0007669"/>
    <property type="project" value="TreeGrafter"/>
</dbReference>
<evidence type="ECO:0000256" key="5">
    <source>
        <dbReference type="SAM" id="Phobius"/>
    </source>
</evidence>
<keyword evidence="3 5" id="KW-1133">Transmembrane helix</keyword>
<dbReference type="EMBL" id="AP021875">
    <property type="protein sequence ID" value="BBO75176.1"/>
    <property type="molecule type" value="Genomic_DNA"/>
</dbReference>
<accession>A0A5K7Z0H2</accession>
<evidence type="ECO:0000256" key="4">
    <source>
        <dbReference type="ARBA" id="ARBA00023136"/>
    </source>
</evidence>
<organism evidence="7 8">
    <name type="scientific">Desulfosarcina widdelii</name>
    <dbReference type="NCBI Taxonomy" id="947919"/>
    <lineage>
        <taxon>Bacteria</taxon>
        <taxon>Pseudomonadati</taxon>
        <taxon>Thermodesulfobacteriota</taxon>
        <taxon>Desulfobacteria</taxon>
        <taxon>Desulfobacterales</taxon>
        <taxon>Desulfosarcinaceae</taxon>
        <taxon>Desulfosarcina</taxon>
    </lineage>
</organism>
<proteinExistence type="predicted"/>
<evidence type="ECO:0000256" key="1">
    <source>
        <dbReference type="ARBA" id="ARBA00004141"/>
    </source>
</evidence>
<evidence type="ECO:0000256" key="3">
    <source>
        <dbReference type="ARBA" id="ARBA00022989"/>
    </source>
</evidence>
<dbReference type="RefSeq" id="WP_155304120.1">
    <property type="nucleotide sequence ID" value="NZ_AP021875.1"/>
</dbReference>
<feature type="transmembrane region" description="Helical" evidence="5">
    <location>
        <begin position="31"/>
        <end position="49"/>
    </location>
</feature>
<keyword evidence="8" id="KW-1185">Reference proteome</keyword>
<dbReference type="InterPro" id="IPR004481">
    <property type="entry name" value="K/Na/Ca-exchanger"/>
</dbReference>
<feature type="transmembrane region" description="Helical" evidence="5">
    <location>
        <begin position="181"/>
        <end position="208"/>
    </location>
</feature>
<dbReference type="Pfam" id="PF01699">
    <property type="entry name" value="Na_Ca_ex"/>
    <property type="match status" value="2"/>
</dbReference>
<keyword evidence="2 5" id="KW-0812">Transmembrane</keyword>